<feature type="transmembrane region" description="Helical" evidence="2">
    <location>
        <begin position="128"/>
        <end position="145"/>
    </location>
</feature>
<keyword evidence="2" id="KW-1133">Transmembrane helix</keyword>
<keyword evidence="4" id="KW-1185">Reference proteome</keyword>
<proteinExistence type="predicted"/>
<gene>
    <name evidence="3" type="ORF">TrST_g11018</name>
</gene>
<evidence type="ECO:0000256" key="1">
    <source>
        <dbReference type="SAM" id="MobiDB-lite"/>
    </source>
</evidence>
<feature type="compositionally biased region" description="Basic and acidic residues" evidence="1">
    <location>
        <begin position="1"/>
        <end position="19"/>
    </location>
</feature>
<sequence>MADSSTLERRSVPSHRDTDSVTPIPNVNTGHAQLPPKSEHITALGRFWREALKLILGSFSLLLLAVALTSNEKAEAVARTLIPTVYLLGTVLVFANPRAVEPEDWFGLVAFLTLGYFRRIVKTVEAEIVAASIVMFSFACVYTVYELNDPDVKKDWMWTLETVKALIEFWPLMYALVRVRKKLADLPDAKLESVIFENLLVGGLSSLATIIYLSMESWKCIEEKESEDVFKQCGSIIVPQEALGGFLYAIFFMKAIIRPLTKNAVTRRDIMTFDFSLAMIFQIFLIFTSFCCCLFLFGHMTEEGGEATHFVYVTAYVSKLSIQLALWIEIIFIVRAPSTGREEGVRNGGLQASPGDINMIMGVLENSAAESSADPMRNPLTEV</sequence>
<evidence type="ECO:0000313" key="3">
    <source>
        <dbReference type="EMBL" id="GMH51694.1"/>
    </source>
</evidence>
<feature type="region of interest" description="Disordered" evidence="1">
    <location>
        <begin position="1"/>
        <end position="35"/>
    </location>
</feature>
<feature type="transmembrane region" description="Helical" evidence="2">
    <location>
        <begin position="310"/>
        <end position="334"/>
    </location>
</feature>
<dbReference type="AlphaFoldDB" id="A0A9W7DPT8"/>
<keyword evidence="2" id="KW-0472">Membrane</keyword>
<protein>
    <submittedName>
        <fullName evidence="3">Uncharacterized protein</fullName>
    </submittedName>
</protein>
<name>A0A9W7DPT8_9STRA</name>
<feature type="transmembrane region" description="Helical" evidence="2">
    <location>
        <begin position="277"/>
        <end position="298"/>
    </location>
</feature>
<reference evidence="4" key="1">
    <citation type="journal article" date="2023" name="Commun. Biol.">
        <title>Genome analysis of Parmales, the sister group of diatoms, reveals the evolutionary specialization of diatoms from phago-mixotrophs to photoautotrophs.</title>
        <authorList>
            <person name="Ban H."/>
            <person name="Sato S."/>
            <person name="Yoshikawa S."/>
            <person name="Yamada K."/>
            <person name="Nakamura Y."/>
            <person name="Ichinomiya M."/>
            <person name="Sato N."/>
            <person name="Blanc-Mathieu R."/>
            <person name="Endo H."/>
            <person name="Kuwata A."/>
            <person name="Ogata H."/>
        </authorList>
    </citation>
    <scope>NUCLEOTIDE SEQUENCE [LARGE SCALE GENOMIC DNA]</scope>
    <source>
        <strain evidence="4">NIES 3701</strain>
    </source>
</reference>
<comment type="caution">
    <text evidence="3">The sequence shown here is derived from an EMBL/GenBank/DDBJ whole genome shotgun (WGS) entry which is preliminary data.</text>
</comment>
<feature type="transmembrane region" description="Helical" evidence="2">
    <location>
        <begin position="157"/>
        <end position="177"/>
    </location>
</feature>
<accession>A0A9W7DPT8</accession>
<feature type="transmembrane region" description="Helical" evidence="2">
    <location>
        <begin position="198"/>
        <end position="215"/>
    </location>
</feature>
<feature type="transmembrane region" description="Helical" evidence="2">
    <location>
        <begin position="235"/>
        <end position="257"/>
    </location>
</feature>
<dbReference type="OrthoDB" id="189797at2759"/>
<evidence type="ECO:0000313" key="4">
    <source>
        <dbReference type="Proteomes" id="UP001165085"/>
    </source>
</evidence>
<feature type="compositionally biased region" description="Polar residues" evidence="1">
    <location>
        <begin position="20"/>
        <end position="31"/>
    </location>
</feature>
<dbReference type="Proteomes" id="UP001165085">
    <property type="component" value="Unassembled WGS sequence"/>
</dbReference>
<dbReference type="EMBL" id="BRXY01000005">
    <property type="protein sequence ID" value="GMH51694.1"/>
    <property type="molecule type" value="Genomic_DNA"/>
</dbReference>
<organism evidence="3 4">
    <name type="scientific">Triparma strigata</name>
    <dbReference type="NCBI Taxonomy" id="1606541"/>
    <lineage>
        <taxon>Eukaryota</taxon>
        <taxon>Sar</taxon>
        <taxon>Stramenopiles</taxon>
        <taxon>Ochrophyta</taxon>
        <taxon>Bolidophyceae</taxon>
        <taxon>Parmales</taxon>
        <taxon>Triparmaceae</taxon>
        <taxon>Triparma</taxon>
    </lineage>
</organism>
<keyword evidence="2" id="KW-0812">Transmembrane</keyword>
<evidence type="ECO:0000256" key="2">
    <source>
        <dbReference type="SAM" id="Phobius"/>
    </source>
</evidence>